<reference evidence="10 11" key="1">
    <citation type="journal article" date="2008" name="BMC Genomics">
        <title>The missing link: Bordetella petrii is endowed with both the metabolic versatility of environmental bacteria and virulence traits of pathogenic Bordetellae.</title>
        <authorList>
            <person name="Gross R."/>
            <person name="Guzman C.A."/>
            <person name="Sebaihia M."/>
            <person name="Martins Dos Santos V.A."/>
            <person name="Pieper D.H."/>
            <person name="Koebnik R."/>
            <person name="Lechner M."/>
            <person name="Bartels D."/>
            <person name="Buhrmester J."/>
            <person name="Choudhuri J.V."/>
            <person name="Ebensen T."/>
            <person name="Gaigalat L."/>
            <person name="Herrmann S."/>
            <person name="Khachane A.N."/>
            <person name="Larisch C."/>
            <person name="Link S."/>
            <person name="Linke B."/>
            <person name="Meyer F."/>
            <person name="Mormann S."/>
            <person name="Nakunst D."/>
            <person name="Rueckert C."/>
            <person name="Schneiker-Bekel S."/>
            <person name="Schulze K."/>
            <person name="Vorhoelter F.J."/>
            <person name="Yevsa T."/>
            <person name="Engle J.T."/>
            <person name="Goldman W.E."/>
            <person name="Puehler A."/>
            <person name="Goebel U.B."/>
            <person name="Goesmann A."/>
            <person name="Bloecker H."/>
            <person name="Kaiser O."/>
            <person name="Martinez-Arias R."/>
        </authorList>
    </citation>
    <scope>NUCLEOTIDE SEQUENCE [LARGE SCALE GENOMIC DNA]</scope>
    <source>
        <strain evidence="11">ATCC BAA-461 / DSM 12804 / CCUG 43448 / CIP 107267 / Se-1111R</strain>
    </source>
</reference>
<dbReference type="InterPro" id="IPR005495">
    <property type="entry name" value="LptG/LptF_permease"/>
</dbReference>
<evidence type="ECO:0000256" key="8">
    <source>
        <dbReference type="ARBA" id="ARBA00023136"/>
    </source>
</evidence>
<name>A9IIK2_BORPD</name>
<dbReference type="EMBL" id="AM902716">
    <property type="protein sequence ID" value="CAP42110.1"/>
    <property type="molecule type" value="Genomic_DNA"/>
</dbReference>
<keyword evidence="3" id="KW-0813">Transport</keyword>
<keyword evidence="8 9" id="KW-0472">Membrane</keyword>
<evidence type="ECO:0000256" key="2">
    <source>
        <dbReference type="ARBA" id="ARBA00014213"/>
    </source>
</evidence>
<keyword evidence="7 9" id="KW-1133">Transmembrane helix</keyword>
<dbReference type="Pfam" id="PF03739">
    <property type="entry name" value="LptF_LptG"/>
    <property type="match status" value="1"/>
</dbReference>
<protein>
    <recommendedName>
        <fullName evidence="2">Lipopolysaccharide export system permease protein LptF</fullName>
    </recommendedName>
</protein>
<keyword evidence="6 9" id="KW-0812">Transmembrane</keyword>
<sequence length="397" mass="42946">MQGSCALCAKFHGGFPCAWCSAVDYPAYSHMSLFKRSVVAEITSHAGVVFSTLVVVWLSVLLVRLLGEAAGGTIGADVVLGLAAFSTITALPTVLAVSLFIAVLTTVTRNYRESEMVVWFASGLSLADWLRPVLRVAIPVAGLVAVLTLVASPWAYRQIAEYRERFEQRSDLSKVTAGQFAESGEGQRVFFAEEPTQASDELGNVFARETGPEWHSVMTASSARIETEPNGDRFLVLGRGHRYDLKPGTPEIRLVDFAKYGVRLESKSGDPIAEARAAAERSSKARPTMQLVADDTDSSWSQIMWRVSMPLAALNLALLAIPLGAVNPRLGRSGDLLIAGLVGLLYMNVINLSRAWISSGKLPFGIGVWAVHAVVLALAGYLLMRRLRVKAPRQQSS</sequence>
<evidence type="ECO:0000256" key="5">
    <source>
        <dbReference type="ARBA" id="ARBA00022519"/>
    </source>
</evidence>
<dbReference type="KEGG" id="bpt:Bpet1772"/>
<evidence type="ECO:0000256" key="9">
    <source>
        <dbReference type="SAM" id="Phobius"/>
    </source>
</evidence>
<feature type="transmembrane region" description="Helical" evidence="9">
    <location>
        <begin position="363"/>
        <end position="384"/>
    </location>
</feature>
<comment type="subcellular location">
    <subcellularLocation>
        <location evidence="1">Cell inner membrane</location>
        <topology evidence="1">Multi-pass membrane protein</topology>
    </subcellularLocation>
</comment>
<evidence type="ECO:0000313" key="11">
    <source>
        <dbReference type="Proteomes" id="UP000001225"/>
    </source>
</evidence>
<feature type="transmembrane region" description="Helical" evidence="9">
    <location>
        <begin position="44"/>
        <end position="66"/>
    </location>
</feature>
<keyword evidence="5" id="KW-0997">Cell inner membrane</keyword>
<evidence type="ECO:0000256" key="7">
    <source>
        <dbReference type="ARBA" id="ARBA00022989"/>
    </source>
</evidence>
<dbReference type="GO" id="GO:0055085">
    <property type="term" value="P:transmembrane transport"/>
    <property type="evidence" value="ECO:0007669"/>
    <property type="project" value="InterPro"/>
</dbReference>
<dbReference type="Proteomes" id="UP000001225">
    <property type="component" value="Chromosome"/>
</dbReference>
<dbReference type="AlphaFoldDB" id="A9IIK2"/>
<dbReference type="NCBIfam" id="TIGR04407">
    <property type="entry name" value="LptF_YjgP"/>
    <property type="match status" value="1"/>
</dbReference>
<proteinExistence type="predicted"/>
<evidence type="ECO:0000256" key="1">
    <source>
        <dbReference type="ARBA" id="ARBA00004429"/>
    </source>
</evidence>
<evidence type="ECO:0000313" key="10">
    <source>
        <dbReference type="EMBL" id="CAP42110.1"/>
    </source>
</evidence>
<evidence type="ECO:0000256" key="4">
    <source>
        <dbReference type="ARBA" id="ARBA00022475"/>
    </source>
</evidence>
<organism evidence="10 11">
    <name type="scientific">Bordetella petrii (strain ATCC BAA-461 / DSM 12804 / CCUG 43448 / CIP 107267 / Se-1111R)</name>
    <dbReference type="NCBI Taxonomy" id="340100"/>
    <lineage>
        <taxon>Bacteria</taxon>
        <taxon>Pseudomonadati</taxon>
        <taxon>Pseudomonadota</taxon>
        <taxon>Betaproteobacteria</taxon>
        <taxon>Burkholderiales</taxon>
        <taxon>Alcaligenaceae</taxon>
        <taxon>Bordetella</taxon>
    </lineage>
</organism>
<accession>A9IIK2</accession>
<dbReference type="eggNOG" id="COG0795">
    <property type="taxonomic scope" value="Bacteria"/>
</dbReference>
<dbReference type="PANTHER" id="PTHR33529:SF7">
    <property type="entry name" value="LIPOPOLYSACCHARIDE EXPORT SYSTEM PERMEASE PROTEIN LPTF"/>
    <property type="match status" value="1"/>
</dbReference>
<dbReference type="GO" id="GO:0015920">
    <property type="term" value="P:lipopolysaccharide transport"/>
    <property type="evidence" value="ECO:0007669"/>
    <property type="project" value="TreeGrafter"/>
</dbReference>
<feature type="transmembrane region" description="Helical" evidence="9">
    <location>
        <begin position="336"/>
        <end position="357"/>
    </location>
</feature>
<dbReference type="STRING" id="94624.Bpet1772"/>
<keyword evidence="11" id="KW-1185">Reference proteome</keyword>
<evidence type="ECO:0000256" key="3">
    <source>
        <dbReference type="ARBA" id="ARBA00022448"/>
    </source>
</evidence>
<keyword evidence="4" id="KW-1003">Cell membrane</keyword>
<dbReference type="PANTHER" id="PTHR33529">
    <property type="entry name" value="SLR0882 PROTEIN-RELATED"/>
    <property type="match status" value="1"/>
</dbReference>
<gene>
    <name evidence="10" type="ordered locus">Bpet1772</name>
</gene>
<feature type="transmembrane region" description="Helical" evidence="9">
    <location>
        <begin position="136"/>
        <end position="156"/>
    </location>
</feature>
<evidence type="ECO:0000256" key="6">
    <source>
        <dbReference type="ARBA" id="ARBA00022692"/>
    </source>
</evidence>
<dbReference type="InterPro" id="IPR030922">
    <property type="entry name" value="LptF"/>
</dbReference>
<feature type="transmembrane region" description="Helical" evidence="9">
    <location>
        <begin position="78"/>
        <end position="104"/>
    </location>
</feature>
<dbReference type="GO" id="GO:0043190">
    <property type="term" value="C:ATP-binding cassette (ABC) transporter complex"/>
    <property type="evidence" value="ECO:0007669"/>
    <property type="project" value="InterPro"/>
</dbReference>